<feature type="compositionally biased region" description="Polar residues" evidence="2">
    <location>
        <begin position="864"/>
        <end position="878"/>
    </location>
</feature>
<reference evidence="5" key="1">
    <citation type="journal article" date="2018" name="Gigascience">
        <title>Genome assembly of the Pink Ipe (Handroanthus impetiginosus, Bignoniaceae), a highly valued, ecologically keystone Neotropical timber forest tree.</title>
        <authorList>
            <person name="Silva-Junior O.B."/>
            <person name="Grattapaglia D."/>
            <person name="Novaes E."/>
            <person name="Collevatti R.G."/>
        </authorList>
    </citation>
    <scope>NUCLEOTIDE SEQUENCE [LARGE SCALE GENOMIC DNA]</scope>
    <source>
        <strain evidence="5">cv. UFG-1</strain>
    </source>
</reference>
<feature type="compositionally biased region" description="Basic and acidic residues" evidence="2">
    <location>
        <begin position="444"/>
        <end position="453"/>
    </location>
</feature>
<keyword evidence="1" id="KW-0863">Zinc-finger</keyword>
<feature type="domain" description="C3H1-type" evidence="3">
    <location>
        <begin position="641"/>
        <end position="668"/>
    </location>
</feature>
<dbReference type="PROSITE" id="PS50103">
    <property type="entry name" value="ZF_C3H1"/>
    <property type="match status" value="1"/>
</dbReference>
<comment type="caution">
    <text evidence="4">The sequence shown here is derived from an EMBL/GenBank/DDBJ whole genome shotgun (WGS) entry which is preliminary data.</text>
</comment>
<feature type="region of interest" description="Disordered" evidence="2">
    <location>
        <begin position="324"/>
        <end position="638"/>
    </location>
</feature>
<feature type="compositionally biased region" description="Polar residues" evidence="2">
    <location>
        <begin position="818"/>
        <end position="849"/>
    </location>
</feature>
<keyword evidence="1" id="KW-0862">Zinc</keyword>
<keyword evidence="4" id="KW-0371">Homeobox</keyword>
<sequence>MHGQGNYTSQVGQGPYAPPAAFQQRPAAPHSTSLHGPPAPQPQVIQQGHPSFHPTPGIFAYQHAAPGVPPQGPPASMSSSQSYLSHPHPPQVHVSTSISHSYPNSEQQRPPWGQNVRQLPSTASHPGPIGYPLPSSQRNTLGRGQFYQPTPHSLPGPPPPPLYSSTSSFLTSDPFGSSSLSMRHHSYPQQAGPLPPPPLPPPPPSSRPEIPPLPPSLPPSDFLSKNDGSRSSKDLLDGANLMLGHPYPAKPVDDGSAHQIEVPGQLVETNVPKVASVDALAAISPADSDMDMEDDITHPEEEKKHSVHNNLKDECIPISQEGNMEEPQSLRHAGGHKSPIVVRHGNPLSPEALVSKDQRGGSELVSDSDFLVTRKVSSGTDDSGMTESGQIEHPLDATVKQSSFEHKNFREPSVPETGCGKLSGQQMEGANPFKLLQGYASDNTSEHEGEHLLGDVSRPSINDGSTNFDAEMGCNLVSKPDMKSSSANDKVEEFFDKTPGGQESVSVDTSLAHQPKDSSGNHDANIGIGGANFHKPDMKSNSTKLNVDEFGRLVREGVSDSETSDSSHYTRRHSRRARKRSRSQSRSRSPHDRRRRWSPWRRKERHGRSRSSSPKRRRSRSRSPLLRRQSGYSGDKLRREKGQLQECFDFLRGKCYRGATCRYSHHESGKSERLRYNRGKQQYRDTSPALRGPDYHESKFLPDKEVKDMGLILPQGMPDLREGKDAKERPVDSTTHSPDKLNSLKSGSRLVADGVASSNSGYCAHVTSRKESSFFSESPAKDSDKIPQSFDQQSKRMDVQAKEATSAHLPAEKPDATQGPTIQMSSVGSPTTKPYSTGAPSQSVEQLPPSTGDHPSQLAPPFPSVNNAPFAQPRNQDYNLMPPTAQFHSTPDNYSPYQAPVAYQHSHFPGPSNSLSSSFVPPPAPPYSHLSMNVTTGERSIPSQHMRQLLLPPRDGVPSYASMRVQPAELSNQSLTGQNQSYPLAQESDQMVHINDSFGSSSLHASNLMSRRGDPRIMREDRLGQLVQGMHPVQSFAQAQPNSAMQSLPKERHGSLGGGLPSDSTSTHGHPCFQQASHGPQHSGACGLSAELDEPGSSSMSRITPDFPEKNHPYLRDFVESTISNHFNPYASTFDLPLSSKFSSNALIQENDKTIHPKYGTPVGLSSVSVDAEKNGGIGSRKSLHPGLPAESESVVPRPGGDQYDPLFDSIEPASNSFSKADHEKHETTGDSDNMMKFRGSGRALDTKHEGAAASTNNSLENEEYGETADAEVGAVLNASPSNPDDATDMNAGEIEIDQVKASGKKKKSKDSRSMKLFKVSIATFVKEVLKPSWRQGNMSKEAFKTIVKKTVDKVSGAMKGHHVPKSQAKINHYIDSSRGKLTKLVMGYVDKYVKV</sequence>
<feature type="compositionally biased region" description="Polar residues" evidence="2">
    <location>
        <begin position="1"/>
        <end position="12"/>
    </location>
</feature>
<feature type="compositionally biased region" description="Basic residues" evidence="2">
    <location>
        <begin position="591"/>
        <end position="621"/>
    </location>
</feature>
<evidence type="ECO:0000256" key="2">
    <source>
        <dbReference type="SAM" id="MobiDB-lite"/>
    </source>
</evidence>
<feature type="compositionally biased region" description="Low complexity" evidence="2">
    <location>
        <begin position="163"/>
        <end position="174"/>
    </location>
</feature>
<dbReference type="InterPro" id="IPR000571">
    <property type="entry name" value="Znf_CCCH"/>
</dbReference>
<protein>
    <submittedName>
        <fullName evidence="4">Transcription factor Abd-B, contains HOX domain</fullName>
    </submittedName>
</protein>
<feature type="compositionally biased region" description="Polar residues" evidence="2">
    <location>
        <begin position="501"/>
        <end position="513"/>
    </location>
</feature>
<evidence type="ECO:0000259" key="3">
    <source>
        <dbReference type="PROSITE" id="PS50103"/>
    </source>
</evidence>
<feature type="compositionally biased region" description="Basic and acidic residues" evidence="2">
    <location>
        <begin position="1220"/>
        <end position="1229"/>
    </location>
</feature>
<feature type="region of interest" description="Disordered" evidence="2">
    <location>
        <begin position="1"/>
        <end position="257"/>
    </location>
</feature>
<feature type="compositionally biased region" description="Polar residues" evidence="2">
    <location>
        <begin position="93"/>
        <end position="108"/>
    </location>
</feature>
<keyword evidence="1" id="KW-0479">Metal-binding</keyword>
<feature type="compositionally biased region" description="Low complexity" evidence="2">
    <location>
        <begin position="19"/>
        <end position="29"/>
    </location>
</feature>
<feature type="region of interest" description="Disordered" evidence="2">
    <location>
        <begin position="769"/>
        <end position="890"/>
    </location>
</feature>
<feature type="compositionally biased region" description="Polar residues" evidence="2">
    <location>
        <begin position="1062"/>
        <end position="1080"/>
    </location>
</feature>
<evidence type="ECO:0000313" key="5">
    <source>
        <dbReference type="Proteomes" id="UP000231279"/>
    </source>
</evidence>
<feature type="compositionally biased region" description="Basic and acidic residues" evidence="2">
    <location>
        <begin position="227"/>
        <end position="236"/>
    </location>
</feature>
<feature type="zinc finger region" description="C3H1-type" evidence="1">
    <location>
        <begin position="641"/>
        <end position="668"/>
    </location>
</feature>
<feature type="compositionally biased region" description="Polar residues" evidence="2">
    <location>
        <begin position="375"/>
        <end position="389"/>
    </location>
</feature>
<feature type="compositionally biased region" description="Pro residues" evidence="2">
    <location>
        <begin position="193"/>
        <end position="218"/>
    </location>
</feature>
<dbReference type="STRING" id="429701.A0A2G9GQX5"/>
<feature type="compositionally biased region" description="Polar residues" evidence="2">
    <location>
        <begin position="115"/>
        <end position="124"/>
    </location>
</feature>
<proteinExistence type="predicted"/>
<dbReference type="PANTHER" id="PTHR36886:SF7">
    <property type="entry name" value="EXPRESSED PROTEIN"/>
    <property type="match status" value="1"/>
</dbReference>
<feature type="region of interest" description="Disordered" evidence="2">
    <location>
        <begin position="1038"/>
        <end position="1108"/>
    </location>
</feature>
<dbReference type="PANTHER" id="PTHR36886">
    <property type="entry name" value="PROTEIN FRIGIDA-ESSENTIAL 1"/>
    <property type="match status" value="1"/>
</dbReference>
<feature type="region of interest" description="Disordered" evidence="2">
    <location>
        <begin position="715"/>
        <end position="745"/>
    </location>
</feature>
<feature type="compositionally biased region" description="Basic and acidic residues" evidence="2">
    <location>
        <begin position="719"/>
        <end position="731"/>
    </location>
</feature>
<dbReference type="Proteomes" id="UP000231279">
    <property type="component" value="Unassembled WGS sequence"/>
</dbReference>
<feature type="compositionally biased region" description="Basic and acidic residues" evidence="2">
    <location>
        <begin position="546"/>
        <end position="558"/>
    </location>
</feature>
<gene>
    <name evidence="4" type="ORF">CDL12_19809</name>
</gene>
<dbReference type="EMBL" id="NKXS01004046">
    <property type="protein sequence ID" value="PIN07625.1"/>
    <property type="molecule type" value="Genomic_DNA"/>
</dbReference>
<name>A0A2G9GQX5_9LAMI</name>
<dbReference type="OrthoDB" id="21470at2759"/>
<dbReference type="GO" id="GO:0008270">
    <property type="term" value="F:zinc ion binding"/>
    <property type="evidence" value="ECO:0007669"/>
    <property type="project" value="UniProtKB-KW"/>
</dbReference>
<keyword evidence="5" id="KW-1185">Reference proteome</keyword>
<feature type="region of interest" description="Disordered" evidence="2">
    <location>
        <begin position="1174"/>
        <end position="1200"/>
    </location>
</feature>
<accession>A0A2G9GQX5</accession>
<dbReference type="Gene3D" id="3.30.1370.210">
    <property type="match status" value="1"/>
</dbReference>
<feature type="compositionally biased region" description="Pro residues" evidence="2">
    <location>
        <begin position="152"/>
        <end position="162"/>
    </location>
</feature>
<evidence type="ECO:0000256" key="1">
    <source>
        <dbReference type="PROSITE-ProRule" id="PRU00723"/>
    </source>
</evidence>
<evidence type="ECO:0000313" key="4">
    <source>
        <dbReference type="EMBL" id="PIN07625.1"/>
    </source>
</evidence>
<dbReference type="GO" id="GO:0003677">
    <property type="term" value="F:DNA binding"/>
    <property type="evidence" value="ECO:0007669"/>
    <property type="project" value="UniProtKB-KW"/>
</dbReference>
<feature type="region of interest" description="Disordered" evidence="2">
    <location>
        <begin position="1212"/>
        <end position="1267"/>
    </location>
</feature>
<dbReference type="InterPro" id="IPR052650">
    <property type="entry name" value="Zinc_finger_CCCH"/>
</dbReference>
<feature type="compositionally biased region" description="Polar residues" evidence="2">
    <location>
        <begin position="459"/>
        <end position="468"/>
    </location>
</feature>
<feature type="compositionally biased region" description="Basic residues" evidence="2">
    <location>
        <begin position="569"/>
        <end position="585"/>
    </location>
</feature>
<organism evidence="4 5">
    <name type="scientific">Handroanthus impetiginosus</name>
    <dbReference type="NCBI Taxonomy" id="429701"/>
    <lineage>
        <taxon>Eukaryota</taxon>
        <taxon>Viridiplantae</taxon>
        <taxon>Streptophyta</taxon>
        <taxon>Embryophyta</taxon>
        <taxon>Tracheophyta</taxon>
        <taxon>Spermatophyta</taxon>
        <taxon>Magnoliopsida</taxon>
        <taxon>eudicotyledons</taxon>
        <taxon>Gunneridae</taxon>
        <taxon>Pentapetalae</taxon>
        <taxon>asterids</taxon>
        <taxon>lamiids</taxon>
        <taxon>Lamiales</taxon>
        <taxon>Bignoniaceae</taxon>
        <taxon>Crescentiina</taxon>
        <taxon>Tabebuia alliance</taxon>
        <taxon>Handroanthus</taxon>
    </lineage>
</organism>